<evidence type="ECO:0000256" key="5">
    <source>
        <dbReference type="ARBA" id="ARBA00022777"/>
    </source>
</evidence>
<evidence type="ECO:0000256" key="3">
    <source>
        <dbReference type="ARBA" id="ARBA00022679"/>
    </source>
</evidence>
<organism evidence="9 10">
    <name type="scientific">Candidatus Methanofastidiosum methylothiophilum</name>
    <dbReference type="NCBI Taxonomy" id="1705564"/>
    <lineage>
        <taxon>Archaea</taxon>
        <taxon>Methanobacteriati</taxon>
        <taxon>Methanobacteriota</taxon>
        <taxon>Stenosarchaea group</taxon>
        <taxon>Candidatus Methanofastidiosia</taxon>
        <taxon>Candidatus Methanofastidiosales</taxon>
        <taxon>Candidatus Methanofastidiosaceae</taxon>
        <taxon>Candidatus Methanofastidiosum</taxon>
    </lineage>
</organism>
<evidence type="ECO:0000256" key="6">
    <source>
        <dbReference type="ARBA" id="ARBA00022840"/>
    </source>
</evidence>
<evidence type="ECO:0000313" key="10">
    <source>
        <dbReference type="Proteomes" id="UP000091929"/>
    </source>
</evidence>
<dbReference type="InterPro" id="IPR050351">
    <property type="entry name" value="BphY/WalK/GraS-like"/>
</dbReference>
<dbReference type="AlphaFoldDB" id="A0A150IT13"/>
<evidence type="ECO:0000313" key="9">
    <source>
        <dbReference type="EMBL" id="KYC48100.1"/>
    </source>
</evidence>
<dbReference type="InterPro" id="IPR036890">
    <property type="entry name" value="HATPase_C_sf"/>
</dbReference>
<dbReference type="EC" id="2.7.13.3" evidence="2"/>
<evidence type="ECO:0000256" key="1">
    <source>
        <dbReference type="ARBA" id="ARBA00000085"/>
    </source>
</evidence>
<dbReference type="GO" id="GO:0004673">
    <property type="term" value="F:protein histidine kinase activity"/>
    <property type="evidence" value="ECO:0007669"/>
    <property type="project" value="UniProtKB-EC"/>
</dbReference>
<dbReference type="InterPro" id="IPR003594">
    <property type="entry name" value="HATPase_dom"/>
</dbReference>
<gene>
    <name evidence="9" type="ORF">APG11_00568</name>
</gene>
<reference evidence="9 10" key="1">
    <citation type="journal article" date="2016" name="ISME J.">
        <title>Chasing the elusive Euryarchaeota class WSA2: genomes reveal a uniquely fastidious methyl-reducing methanogen.</title>
        <authorList>
            <person name="Nobu M.K."/>
            <person name="Narihiro T."/>
            <person name="Kuroda K."/>
            <person name="Mei R."/>
            <person name="Liu W.T."/>
        </authorList>
    </citation>
    <scope>NUCLEOTIDE SEQUENCE [LARGE SCALE GENOMIC DNA]</scope>
    <source>
        <strain evidence="9">B15fssc0709_Meth_Bin003</strain>
    </source>
</reference>
<dbReference type="PANTHER" id="PTHR42878">
    <property type="entry name" value="TWO-COMPONENT HISTIDINE KINASE"/>
    <property type="match status" value="1"/>
</dbReference>
<accession>A0A150IT13</accession>
<keyword evidence="4" id="KW-0547">Nucleotide-binding</keyword>
<evidence type="ECO:0000256" key="2">
    <source>
        <dbReference type="ARBA" id="ARBA00012438"/>
    </source>
</evidence>
<dbReference type="GO" id="GO:0005524">
    <property type="term" value="F:ATP binding"/>
    <property type="evidence" value="ECO:0007669"/>
    <property type="project" value="UniProtKB-KW"/>
</dbReference>
<evidence type="ECO:0000256" key="4">
    <source>
        <dbReference type="ARBA" id="ARBA00022741"/>
    </source>
</evidence>
<comment type="catalytic activity">
    <reaction evidence="1">
        <text>ATP + protein L-histidine = ADP + protein N-phospho-L-histidine.</text>
        <dbReference type="EC" id="2.7.13.3"/>
    </reaction>
</comment>
<protein>
    <recommendedName>
        <fullName evidence="2">histidine kinase</fullName>
        <ecNumber evidence="2">2.7.13.3</ecNumber>
    </recommendedName>
</protein>
<sequence length="255" mass="29200">MLVVKEKESLATFANIAMLLNSAIHNFNNKIVTFLSSEYIITTILKKYEESMDKTDLGKLLSTCEMIKKASDDMTIMIKDMRNLVKDKTNNQLQTYELNVITEDIVKQFQLAYEKNNVEISLTKSKQPIFIKGNQIHYIQIIENLIKNSIEANIEPKIEVIISKTDEAIIKIVDNGQGIPFCFNCKKNKCLTCEQFQIGKSTKPDGTGTGMVYVQSTLKDMNSYFQISQYPYALLFLLLRLPRGDLNFFQHLQPS</sequence>
<dbReference type="Pfam" id="PF02518">
    <property type="entry name" value="HATPase_c"/>
    <property type="match status" value="1"/>
</dbReference>
<keyword evidence="3" id="KW-0808">Transferase</keyword>
<dbReference type="GO" id="GO:0007234">
    <property type="term" value="P:osmosensory signaling via phosphorelay pathway"/>
    <property type="evidence" value="ECO:0007669"/>
    <property type="project" value="TreeGrafter"/>
</dbReference>
<dbReference type="GO" id="GO:0000156">
    <property type="term" value="F:phosphorelay response regulator activity"/>
    <property type="evidence" value="ECO:0007669"/>
    <property type="project" value="TreeGrafter"/>
</dbReference>
<keyword evidence="5" id="KW-0418">Kinase</keyword>
<dbReference type="GO" id="GO:0030295">
    <property type="term" value="F:protein kinase activator activity"/>
    <property type="evidence" value="ECO:0007669"/>
    <property type="project" value="TreeGrafter"/>
</dbReference>
<evidence type="ECO:0000256" key="7">
    <source>
        <dbReference type="ARBA" id="ARBA00023012"/>
    </source>
</evidence>
<proteinExistence type="predicted"/>
<name>A0A150IT13_9EURY</name>
<dbReference type="SUPFAM" id="SSF55874">
    <property type="entry name" value="ATPase domain of HSP90 chaperone/DNA topoisomerase II/histidine kinase"/>
    <property type="match status" value="1"/>
</dbReference>
<dbReference type="InterPro" id="IPR005467">
    <property type="entry name" value="His_kinase_dom"/>
</dbReference>
<comment type="caution">
    <text evidence="9">The sequence shown here is derived from an EMBL/GenBank/DDBJ whole genome shotgun (WGS) entry which is preliminary data.</text>
</comment>
<evidence type="ECO:0000259" key="8">
    <source>
        <dbReference type="PROSITE" id="PS50109"/>
    </source>
</evidence>
<dbReference type="EMBL" id="LNGF01000010">
    <property type="protein sequence ID" value="KYC48100.1"/>
    <property type="molecule type" value="Genomic_DNA"/>
</dbReference>
<dbReference type="Gene3D" id="3.30.565.10">
    <property type="entry name" value="Histidine kinase-like ATPase, C-terminal domain"/>
    <property type="match status" value="1"/>
</dbReference>
<dbReference type="PROSITE" id="PS50109">
    <property type="entry name" value="HIS_KIN"/>
    <property type="match status" value="1"/>
</dbReference>
<dbReference type="SMART" id="SM00387">
    <property type="entry name" value="HATPase_c"/>
    <property type="match status" value="1"/>
</dbReference>
<keyword evidence="7" id="KW-0902">Two-component regulatory system</keyword>
<dbReference type="Proteomes" id="UP000091929">
    <property type="component" value="Unassembled WGS sequence"/>
</dbReference>
<keyword evidence="6" id="KW-0067">ATP-binding</keyword>
<feature type="domain" description="Histidine kinase" evidence="8">
    <location>
        <begin position="22"/>
        <end position="245"/>
    </location>
</feature>
<dbReference type="PANTHER" id="PTHR42878:SF7">
    <property type="entry name" value="SENSOR HISTIDINE KINASE GLRK"/>
    <property type="match status" value="1"/>
</dbReference>